<name>A0A4U6QJB4_9ACTN</name>
<dbReference type="GO" id="GO:0009401">
    <property type="term" value="P:phosphoenolpyruvate-dependent sugar phosphotransferase system"/>
    <property type="evidence" value="ECO:0007669"/>
    <property type="project" value="InterPro"/>
</dbReference>
<dbReference type="OrthoDB" id="5113885at2"/>
<dbReference type="SUPFAM" id="SSF141530">
    <property type="entry name" value="PTSIIA/GutA-like"/>
    <property type="match status" value="1"/>
</dbReference>
<organism evidence="2 3">
    <name type="scientific">Nakamurella flava</name>
    <dbReference type="NCBI Taxonomy" id="2576308"/>
    <lineage>
        <taxon>Bacteria</taxon>
        <taxon>Bacillati</taxon>
        <taxon>Actinomycetota</taxon>
        <taxon>Actinomycetes</taxon>
        <taxon>Nakamurellales</taxon>
        <taxon>Nakamurellaceae</taxon>
        <taxon>Nakamurella</taxon>
    </lineage>
</organism>
<dbReference type="PROSITE" id="PS51097">
    <property type="entry name" value="PTS_EIIA_TYPE_5"/>
    <property type="match status" value="1"/>
</dbReference>
<dbReference type="PANTHER" id="PTHR40398">
    <property type="entry name" value="PTS SYSTEM GLUCITOL/SORBITOL-SPECIFIC EIIA COMPONENT"/>
    <property type="match status" value="1"/>
</dbReference>
<dbReference type="Gene3D" id="2.40.33.40">
    <property type="entry name" value="Phosphotransferase system, glucitol/sorbitol-specific IIA component"/>
    <property type="match status" value="1"/>
</dbReference>
<comment type="caution">
    <text evidence="2">The sequence shown here is derived from an EMBL/GenBank/DDBJ whole genome shotgun (WGS) entry which is preliminary data.</text>
</comment>
<dbReference type="EMBL" id="SZZH01000001">
    <property type="protein sequence ID" value="TKV60168.1"/>
    <property type="molecule type" value="Genomic_DNA"/>
</dbReference>
<proteinExistence type="predicted"/>
<keyword evidence="3" id="KW-1185">Reference proteome</keyword>
<dbReference type="Pfam" id="PF03829">
    <property type="entry name" value="PTSIIA_gutA"/>
    <property type="match status" value="1"/>
</dbReference>
<dbReference type="AlphaFoldDB" id="A0A4U6QJB4"/>
<accession>A0A4U6QJB4</accession>
<gene>
    <name evidence="2" type="ORF">FDO65_00040</name>
</gene>
<evidence type="ECO:0000313" key="3">
    <source>
        <dbReference type="Proteomes" id="UP000306985"/>
    </source>
</evidence>
<dbReference type="RefSeq" id="WP_137447470.1">
    <property type="nucleotide sequence ID" value="NZ_SZZH01000001.1"/>
</dbReference>
<evidence type="ECO:0000313" key="2">
    <source>
        <dbReference type="EMBL" id="TKV60168.1"/>
    </source>
</evidence>
<dbReference type="InterPro" id="IPR036665">
    <property type="entry name" value="PTS_IIA_glucitol/sorbitol_sf"/>
</dbReference>
<sequence length="128" mass="13467">MTTTDEPTVRYATTVTSVGVLVPDFVEQGMLIIFGDNAPAELHDICALHRPEVSEGGVEPGDVLWLDDASFTILSVGSVANENLSALGHVSFKANGSTDAQLPGDISLENVPLPQLHEGSRVRIVAAS</sequence>
<dbReference type="PANTHER" id="PTHR40398:SF1">
    <property type="entry name" value="PTS SYSTEM GLUCITOL_SORBITOL-SPECIFIC EIIA COMPONENT"/>
    <property type="match status" value="1"/>
</dbReference>
<dbReference type="GO" id="GO:0005737">
    <property type="term" value="C:cytoplasm"/>
    <property type="evidence" value="ECO:0007669"/>
    <property type="project" value="InterPro"/>
</dbReference>
<dbReference type="GO" id="GO:0008982">
    <property type="term" value="F:protein-N(PI)-phosphohistidine-sugar phosphotransferase activity"/>
    <property type="evidence" value="ECO:0007669"/>
    <property type="project" value="InterPro"/>
</dbReference>
<dbReference type="InterPro" id="IPR004716">
    <property type="entry name" value="PTS_IIA_glucitol/sorbitol-sp"/>
</dbReference>
<dbReference type="Proteomes" id="UP000306985">
    <property type="component" value="Unassembled WGS sequence"/>
</dbReference>
<reference evidence="2 3" key="1">
    <citation type="submission" date="2019-05" db="EMBL/GenBank/DDBJ databases">
        <title>Nakamurella sp. N5BH11, whole genome shotgun sequence.</title>
        <authorList>
            <person name="Tuo L."/>
        </authorList>
    </citation>
    <scope>NUCLEOTIDE SEQUENCE [LARGE SCALE GENOMIC DNA]</scope>
    <source>
        <strain evidence="2 3">N5BH11</strain>
    </source>
</reference>
<evidence type="ECO:0000256" key="1">
    <source>
        <dbReference type="PROSITE-ProRule" id="PRU00420"/>
    </source>
</evidence>
<feature type="modified residue" description="Phosphohistidine; by HPr" evidence="1">
    <location>
        <position position="49"/>
    </location>
</feature>
<protein>
    <submittedName>
        <fullName evidence="2">PTS sorbitol transporter subunit IIA</fullName>
    </submittedName>
</protein>
<dbReference type="GO" id="GO:0016301">
    <property type="term" value="F:kinase activity"/>
    <property type="evidence" value="ECO:0007669"/>
    <property type="project" value="TreeGrafter"/>
</dbReference>